<dbReference type="AlphaFoldDB" id="A0A7R8WBX0"/>
<gene>
    <name evidence="2" type="ORF">CTOB1V02_LOCUS6032</name>
</gene>
<feature type="region of interest" description="Disordered" evidence="1">
    <location>
        <begin position="1"/>
        <end position="64"/>
    </location>
</feature>
<organism evidence="2">
    <name type="scientific">Cyprideis torosa</name>
    <dbReference type="NCBI Taxonomy" id="163714"/>
    <lineage>
        <taxon>Eukaryota</taxon>
        <taxon>Metazoa</taxon>
        <taxon>Ecdysozoa</taxon>
        <taxon>Arthropoda</taxon>
        <taxon>Crustacea</taxon>
        <taxon>Oligostraca</taxon>
        <taxon>Ostracoda</taxon>
        <taxon>Podocopa</taxon>
        <taxon>Podocopida</taxon>
        <taxon>Cytherocopina</taxon>
        <taxon>Cytheroidea</taxon>
        <taxon>Cytherideidae</taxon>
        <taxon>Cyprideis</taxon>
    </lineage>
</organism>
<dbReference type="EMBL" id="OB661403">
    <property type="protein sequence ID" value="CAD7228143.1"/>
    <property type="molecule type" value="Genomic_DNA"/>
</dbReference>
<feature type="compositionally biased region" description="Polar residues" evidence="1">
    <location>
        <begin position="29"/>
        <end position="43"/>
    </location>
</feature>
<name>A0A7R8WBX0_9CRUS</name>
<evidence type="ECO:0000256" key="1">
    <source>
        <dbReference type="SAM" id="MobiDB-lite"/>
    </source>
</evidence>
<accession>A0A7R8WBX0</accession>
<protein>
    <submittedName>
        <fullName evidence="2">Uncharacterized protein</fullName>
    </submittedName>
</protein>
<evidence type="ECO:0000313" key="2">
    <source>
        <dbReference type="EMBL" id="CAD7228143.1"/>
    </source>
</evidence>
<proteinExistence type="predicted"/>
<sequence>MLLGPSYELGMSRPSSGVSTGRDDDKRSAATSAVNPGDNQTTFLKEAETGETYSQAKASSDLLF</sequence>
<reference evidence="2" key="1">
    <citation type="submission" date="2020-11" db="EMBL/GenBank/DDBJ databases">
        <authorList>
            <person name="Tran Van P."/>
        </authorList>
    </citation>
    <scope>NUCLEOTIDE SEQUENCE</scope>
</reference>